<keyword evidence="1 4" id="KW-0479">Metal-binding</keyword>
<name>A0A3B4ATH2_9GOBI</name>
<dbReference type="GO" id="GO:0005912">
    <property type="term" value="C:adherens junction"/>
    <property type="evidence" value="ECO:0007669"/>
    <property type="project" value="TreeGrafter"/>
</dbReference>
<reference evidence="6" key="1">
    <citation type="submission" date="2025-08" db="UniProtKB">
        <authorList>
            <consortium name="Ensembl"/>
        </authorList>
    </citation>
    <scope>IDENTIFICATION</scope>
</reference>
<keyword evidence="3 4" id="KW-0440">LIM domain</keyword>
<dbReference type="SUPFAM" id="SSF57716">
    <property type="entry name" value="Glucocorticoid receptor-like (DNA-binding domain)"/>
    <property type="match status" value="1"/>
</dbReference>
<dbReference type="GO" id="GO:0051371">
    <property type="term" value="F:muscle alpha-actinin binding"/>
    <property type="evidence" value="ECO:0007669"/>
    <property type="project" value="TreeGrafter"/>
</dbReference>
<evidence type="ECO:0000259" key="5">
    <source>
        <dbReference type="PROSITE" id="PS50023"/>
    </source>
</evidence>
<dbReference type="Ensembl" id="ENSPMGT00000020932.1">
    <property type="protein sequence ID" value="ENSPMGP00000019641.1"/>
    <property type="gene ID" value="ENSPMGG00000015938.1"/>
</dbReference>
<evidence type="ECO:0000313" key="6">
    <source>
        <dbReference type="Ensembl" id="ENSPMGP00000019641.1"/>
    </source>
</evidence>
<feature type="domain" description="LIM zinc-binding" evidence="5">
    <location>
        <begin position="1"/>
        <end position="60"/>
    </location>
</feature>
<evidence type="ECO:0000313" key="7">
    <source>
        <dbReference type="Proteomes" id="UP000261520"/>
    </source>
</evidence>
<dbReference type="GO" id="GO:0031941">
    <property type="term" value="C:filamentous actin"/>
    <property type="evidence" value="ECO:0007669"/>
    <property type="project" value="TreeGrafter"/>
</dbReference>
<dbReference type="GO" id="GO:0046872">
    <property type="term" value="F:metal ion binding"/>
    <property type="evidence" value="ECO:0007669"/>
    <property type="project" value="UniProtKB-KW"/>
</dbReference>
<dbReference type="PANTHER" id="PTHR24214:SF62">
    <property type="entry name" value="LEUPAXIN"/>
    <property type="match status" value="1"/>
</dbReference>
<dbReference type="Pfam" id="PF00412">
    <property type="entry name" value="LIM"/>
    <property type="match status" value="1"/>
</dbReference>
<dbReference type="SMART" id="SM00132">
    <property type="entry name" value="LIM"/>
    <property type="match status" value="1"/>
</dbReference>
<dbReference type="PANTHER" id="PTHR24214">
    <property type="entry name" value="PDZ AND LIM DOMAIN PROTEIN ZASP"/>
    <property type="match status" value="1"/>
</dbReference>
<dbReference type="GO" id="GO:0001725">
    <property type="term" value="C:stress fiber"/>
    <property type="evidence" value="ECO:0007669"/>
    <property type="project" value="TreeGrafter"/>
</dbReference>
<reference evidence="6" key="2">
    <citation type="submission" date="2025-09" db="UniProtKB">
        <authorList>
            <consortium name="Ensembl"/>
        </authorList>
    </citation>
    <scope>IDENTIFICATION</scope>
</reference>
<evidence type="ECO:0000256" key="1">
    <source>
        <dbReference type="ARBA" id="ARBA00022723"/>
    </source>
</evidence>
<dbReference type="InterPro" id="IPR001781">
    <property type="entry name" value="Znf_LIM"/>
</dbReference>
<dbReference type="GO" id="GO:0030036">
    <property type="term" value="P:actin cytoskeleton organization"/>
    <property type="evidence" value="ECO:0007669"/>
    <property type="project" value="TreeGrafter"/>
</dbReference>
<evidence type="ECO:0000256" key="2">
    <source>
        <dbReference type="ARBA" id="ARBA00022833"/>
    </source>
</evidence>
<protein>
    <recommendedName>
        <fullName evidence="5">LIM zinc-binding domain-containing protein</fullName>
    </recommendedName>
</protein>
<dbReference type="InterPro" id="IPR050604">
    <property type="entry name" value="PDZ-LIM_domain"/>
</dbReference>
<sequence length="88" mass="10136">LPVCSSAPRCSPLPWPSLGETWHPEHFVCSVCKMELCTTGFFEREGRPYCAKDYHDEFAPQGREGETQHPYCIQEMKRGCWSHPCMTL</sequence>
<evidence type="ECO:0000256" key="4">
    <source>
        <dbReference type="PROSITE-ProRule" id="PRU00125"/>
    </source>
</evidence>
<dbReference type="PROSITE" id="PS50023">
    <property type="entry name" value="LIM_DOMAIN_2"/>
    <property type="match status" value="1"/>
</dbReference>
<dbReference type="GO" id="GO:0030018">
    <property type="term" value="C:Z disc"/>
    <property type="evidence" value="ECO:0007669"/>
    <property type="project" value="TreeGrafter"/>
</dbReference>
<dbReference type="GO" id="GO:0061061">
    <property type="term" value="P:muscle structure development"/>
    <property type="evidence" value="ECO:0007669"/>
    <property type="project" value="TreeGrafter"/>
</dbReference>
<dbReference type="Gene3D" id="2.10.110.10">
    <property type="entry name" value="Cysteine Rich Protein"/>
    <property type="match status" value="1"/>
</dbReference>
<accession>A0A3B4ATH2</accession>
<keyword evidence="7" id="KW-1185">Reference proteome</keyword>
<dbReference type="AlphaFoldDB" id="A0A3B4ATH2"/>
<dbReference type="GO" id="GO:0003779">
    <property type="term" value="F:actin binding"/>
    <property type="evidence" value="ECO:0007669"/>
    <property type="project" value="TreeGrafter"/>
</dbReference>
<dbReference type="Proteomes" id="UP000261520">
    <property type="component" value="Unplaced"/>
</dbReference>
<proteinExistence type="predicted"/>
<keyword evidence="2 4" id="KW-0862">Zinc</keyword>
<evidence type="ECO:0000256" key="3">
    <source>
        <dbReference type="ARBA" id="ARBA00023038"/>
    </source>
</evidence>
<organism evidence="6 7">
    <name type="scientific">Periophthalmus magnuspinnatus</name>
    <dbReference type="NCBI Taxonomy" id="409849"/>
    <lineage>
        <taxon>Eukaryota</taxon>
        <taxon>Metazoa</taxon>
        <taxon>Chordata</taxon>
        <taxon>Craniata</taxon>
        <taxon>Vertebrata</taxon>
        <taxon>Euteleostomi</taxon>
        <taxon>Actinopterygii</taxon>
        <taxon>Neopterygii</taxon>
        <taxon>Teleostei</taxon>
        <taxon>Neoteleostei</taxon>
        <taxon>Acanthomorphata</taxon>
        <taxon>Gobiaria</taxon>
        <taxon>Gobiiformes</taxon>
        <taxon>Gobioidei</taxon>
        <taxon>Gobiidae</taxon>
        <taxon>Oxudercinae</taxon>
        <taxon>Periophthalmus</taxon>
    </lineage>
</organism>
<dbReference type="GO" id="GO:0007507">
    <property type="term" value="P:heart development"/>
    <property type="evidence" value="ECO:0007669"/>
    <property type="project" value="TreeGrafter"/>
</dbReference>